<dbReference type="GO" id="GO:0000014">
    <property type="term" value="F:single-stranded DNA endodeoxyribonuclease activity"/>
    <property type="evidence" value="ECO:0007669"/>
    <property type="project" value="TreeGrafter"/>
</dbReference>
<dbReference type="InterPro" id="IPR041796">
    <property type="entry name" value="Mre11_N"/>
</dbReference>
<dbReference type="GO" id="GO:0006303">
    <property type="term" value="P:double-strand break repair via nonhomologous end joining"/>
    <property type="evidence" value="ECO:0007669"/>
    <property type="project" value="TreeGrafter"/>
</dbReference>
<dbReference type="Pfam" id="PF00149">
    <property type="entry name" value="Metallophos"/>
    <property type="match status" value="1"/>
</dbReference>
<gene>
    <name evidence="20" type="primary">MRE11</name>
    <name evidence="20" type="ORF">LPJ64_004415</name>
</gene>
<dbReference type="GO" id="GO:0007095">
    <property type="term" value="P:mitotic G2 DNA damage checkpoint signaling"/>
    <property type="evidence" value="ECO:0007669"/>
    <property type="project" value="TreeGrafter"/>
</dbReference>
<keyword evidence="12 17" id="KW-0234">DNA repair</keyword>
<evidence type="ECO:0000313" key="20">
    <source>
        <dbReference type="EMBL" id="KAJ1643863.1"/>
    </source>
</evidence>
<evidence type="ECO:0000313" key="21">
    <source>
        <dbReference type="Proteomes" id="UP001145021"/>
    </source>
</evidence>
<evidence type="ECO:0000256" key="7">
    <source>
        <dbReference type="ARBA" id="ARBA00022723"/>
    </source>
</evidence>
<keyword evidence="8 17" id="KW-0255">Endonuclease</keyword>
<evidence type="ECO:0000256" key="16">
    <source>
        <dbReference type="PIRSR" id="PIRSR000882-1"/>
    </source>
</evidence>
<comment type="subcellular location">
    <subcellularLocation>
        <location evidence="3">Chromosome</location>
    </subcellularLocation>
    <subcellularLocation>
        <location evidence="2">Nucleus</location>
    </subcellularLocation>
</comment>
<evidence type="ECO:0000256" key="13">
    <source>
        <dbReference type="ARBA" id="ARBA00023211"/>
    </source>
</evidence>
<reference evidence="20" key="1">
    <citation type="submission" date="2022-07" db="EMBL/GenBank/DDBJ databases">
        <title>Phylogenomic reconstructions and comparative analyses of Kickxellomycotina fungi.</title>
        <authorList>
            <person name="Reynolds N.K."/>
            <person name="Stajich J.E."/>
            <person name="Barry K."/>
            <person name="Grigoriev I.V."/>
            <person name="Crous P."/>
            <person name="Smith M.E."/>
        </authorList>
    </citation>
    <scope>NUCLEOTIDE SEQUENCE</scope>
    <source>
        <strain evidence="20">NBRC 105413</strain>
    </source>
</reference>
<keyword evidence="7" id="KW-0479">Metal-binding</keyword>
<dbReference type="InterPro" id="IPR004843">
    <property type="entry name" value="Calcineurin-like_PHP"/>
</dbReference>
<keyword evidence="14 17" id="KW-0539">Nucleus</keyword>
<sequence length="807" mass="88206">MSDDRSTLSILVATDNHLGYLERDPIRGQDSFDAFSEILQLAQAYKVDMVLLGGDLFHDNKPSRKSLHQALSLFRKYCLGNKPVSVEYLSDPLVDFGSDFSNVNYEDPNINISLPVFSIHGNHDDPSGHGNLSAMDMLAVSGLVNYFGKQTEVENIRVSPVLLRKGDTRLALYGLGNIRDERLHRTIARKHMTMCQPSEDTDRWFNLMVLHQNRAAHGPKNHIPEHFLSEFLDLVIWGHEHQCLVDPEYNHQRAFYVSQPGSSIATSLSPGEAVAKHVALVKVNRRNFKIDKLRLKNVRPFVIEDVVLSQVQGLSPQSTEAEIVEYLRGRVEKLIAHAQAIYNEQLERGSEIIEPALGAQPKPLVRVRVDYTGGFESFHPQRFGLLFADRVANPRDIVYFFRKTRSSSANNLDKRAALSGAFQNESAVPEPVDAVHVENLIGEFLDDTSMHMLVDLELADAVRLFVQKGDADAIAQSLRTTIGDTQKIIIEQSLRELDITEKKLDEHIAKTRSIRRTKAVEDGKGLILSAVADTQSSKGSNDASNVSSMSLSKASSAVDQKKPNPENAGYNYSDSSDSSSHDDQEDDDDFRQAGEDLNVSKGRKTAAANRSAKPAKTVLTLAKSRPKAGSKRTAAAAVADKDSDDSDASLSTKMRPPALVARPSRNARSTLSAKQSNGSAKSDSARLSGSEAIASDSEDSVAPTPVAARKRLKTSTKAAAAAAVPAARATATRRGRGGRGGSTKSLRSSVQQSSTSNSSQLPVVNIDDDDDDEDEDNANNDEASLEPTNKAISANGIAKWYLDETNI</sequence>
<dbReference type="AlphaFoldDB" id="A0A9W7XIZ3"/>
<dbReference type="GO" id="GO:0030145">
    <property type="term" value="F:manganese ion binding"/>
    <property type="evidence" value="ECO:0007669"/>
    <property type="project" value="InterPro"/>
</dbReference>
<dbReference type="GO" id="GO:0030870">
    <property type="term" value="C:Mre11 complex"/>
    <property type="evidence" value="ECO:0007669"/>
    <property type="project" value="InterPro"/>
</dbReference>
<evidence type="ECO:0000256" key="4">
    <source>
        <dbReference type="ARBA" id="ARBA00009028"/>
    </source>
</evidence>
<dbReference type="InterPro" id="IPR007281">
    <property type="entry name" value="Mre11_DNA-bd"/>
</dbReference>
<keyword evidence="9 17" id="KW-0227">DNA damage</keyword>
<dbReference type="EMBL" id="JANBOH010000213">
    <property type="protein sequence ID" value="KAJ1643863.1"/>
    <property type="molecule type" value="Genomic_DNA"/>
</dbReference>
<feature type="active site" description="Proton donor" evidence="16">
    <location>
        <position position="123"/>
    </location>
</feature>
<comment type="similarity">
    <text evidence="4 17">Belongs to the MRE11/RAD32 family.</text>
</comment>
<dbReference type="PIRSF" id="PIRSF000882">
    <property type="entry name" value="DSB_repair_MRE11"/>
    <property type="match status" value="1"/>
</dbReference>
<dbReference type="GO" id="GO:0000723">
    <property type="term" value="P:telomere maintenance"/>
    <property type="evidence" value="ECO:0007669"/>
    <property type="project" value="TreeGrafter"/>
</dbReference>
<feature type="region of interest" description="Disordered" evidence="18">
    <location>
        <begin position="533"/>
        <end position="797"/>
    </location>
</feature>
<evidence type="ECO:0000256" key="1">
    <source>
        <dbReference type="ARBA" id="ARBA00001936"/>
    </source>
</evidence>
<dbReference type="GO" id="GO:0031573">
    <property type="term" value="P:mitotic intra-S DNA damage checkpoint signaling"/>
    <property type="evidence" value="ECO:0007669"/>
    <property type="project" value="TreeGrafter"/>
</dbReference>
<dbReference type="PANTHER" id="PTHR10139">
    <property type="entry name" value="DOUBLE-STRAND BREAK REPAIR PROTEIN MRE11"/>
    <property type="match status" value="1"/>
</dbReference>
<name>A0A9W7XIZ3_9FUNG</name>
<evidence type="ECO:0000256" key="2">
    <source>
        <dbReference type="ARBA" id="ARBA00004123"/>
    </source>
</evidence>
<dbReference type="InterPro" id="IPR003701">
    <property type="entry name" value="Mre11"/>
</dbReference>
<protein>
    <submittedName>
        <fullName evidence="20">Meiotic recombination</fullName>
    </submittedName>
</protein>
<feature type="non-terminal residue" evidence="20">
    <location>
        <position position="807"/>
    </location>
</feature>
<dbReference type="GO" id="GO:0097552">
    <property type="term" value="P:mitochondrial double-strand break repair via homologous recombination"/>
    <property type="evidence" value="ECO:0007669"/>
    <property type="project" value="TreeGrafter"/>
</dbReference>
<keyword evidence="11 17" id="KW-0269">Exonuclease</keyword>
<evidence type="ECO:0000256" key="18">
    <source>
        <dbReference type="SAM" id="MobiDB-lite"/>
    </source>
</evidence>
<keyword evidence="21" id="KW-1185">Reference proteome</keyword>
<feature type="compositionally biased region" description="Polar residues" evidence="18">
    <location>
        <begin position="666"/>
        <end position="687"/>
    </location>
</feature>
<dbReference type="NCBIfam" id="TIGR00583">
    <property type="entry name" value="mre11"/>
    <property type="match status" value="1"/>
</dbReference>
<feature type="compositionally biased region" description="Low complexity" evidence="18">
    <location>
        <begin position="543"/>
        <end position="557"/>
    </location>
</feature>
<keyword evidence="13 17" id="KW-0464">Manganese</keyword>
<keyword evidence="6 17" id="KW-0540">Nuclease</keyword>
<feature type="domain" description="Mre11 DNA-binding" evidence="19">
    <location>
        <begin position="288"/>
        <end position="465"/>
    </location>
</feature>
<evidence type="ECO:0000256" key="11">
    <source>
        <dbReference type="ARBA" id="ARBA00022839"/>
    </source>
</evidence>
<dbReference type="GO" id="GO:0035861">
    <property type="term" value="C:site of double-strand break"/>
    <property type="evidence" value="ECO:0007669"/>
    <property type="project" value="TreeGrafter"/>
</dbReference>
<organism evidence="20 21">
    <name type="scientific">Coemansia asiatica</name>
    <dbReference type="NCBI Taxonomy" id="1052880"/>
    <lineage>
        <taxon>Eukaryota</taxon>
        <taxon>Fungi</taxon>
        <taxon>Fungi incertae sedis</taxon>
        <taxon>Zoopagomycota</taxon>
        <taxon>Kickxellomycotina</taxon>
        <taxon>Kickxellomycetes</taxon>
        <taxon>Kickxellales</taxon>
        <taxon>Kickxellaceae</taxon>
        <taxon>Coemansia</taxon>
    </lineage>
</organism>
<dbReference type="GO" id="GO:0042138">
    <property type="term" value="P:meiotic DNA double-strand break formation"/>
    <property type="evidence" value="ECO:0007669"/>
    <property type="project" value="TreeGrafter"/>
</dbReference>
<feature type="compositionally biased region" description="Low complexity" evidence="18">
    <location>
        <begin position="742"/>
        <end position="760"/>
    </location>
</feature>
<dbReference type="PANTHER" id="PTHR10139:SF1">
    <property type="entry name" value="DOUBLE-STRAND BREAK REPAIR PROTEIN MRE11"/>
    <property type="match status" value="1"/>
</dbReference>
<accession>A0A9W7XIZ3</accession>
<evidence type="ECO:0000259" key="19">
    <source>
        <dbReference type="SMART" id="SM01347"/>
    </source>
</evidence>
<feature type="compositionally biased region" description="Acidic residues" evidence="18">
    <location>
        <begin position="766"/>
        <end position="779"/>
    </location>
</feature>
<keyword evidence="5" id="KW-0158">Chromosome</keyword>
<evidence type="ECO:0000256" key="10">
    <source>
        <dbReference type="ARBA" id="ARBA00022801"/>
    </source>
</evidence>
<keyword evidence="10 17" id="KW-0378">Hydrolase</keyword>
<feature type="compositionally biased region" description="Low complexity" evidence="18">
    <location>
        <begin position="715"/>
        <end position="730"/>
    </location>
</feature>
<dbReference type="InterPro" id="IPR038487">
    <property type="entry name" value="Mre11_capping_dom"/>
</dbReference>
<dbReference type="InterPro" id="IPR029052">
    <property type="entry name" value="Metallo-depent_PP-like"/>
</dbReference>
<feature type="compositionally biased region" description="Polar residues" evidence="18">
    <location>
        <begin position="533"/>
        <end position="542"/>
    </location>
</feature>
<dbReference type="SMART" id="SM01347">
    <property type="entry name" value="Mre11_DNA_bind"/>
    <property type="match status" value="1"/>
</dbReference>
<dbReference type="Proteomes" id="UP001145021">
    <property type="component" value="Unassembled WGS sequence"/>
</dbReference>
<dbReference type="GO" id="GO:0000724">
    <property type="term" value="P:double-strand break repair via homologous recombination"/>
    <property type="evidence" value="ECO:0007669"/>
    <property type="project" value="TreeGrafter"/>
</dbReference>
<dbReference type="GO" id="GO:0008296">
    <property type="term" value="F:3'-5'-DNA exonuclease activity"/>
    <property type="evidence" value="ECO:0007669"/>
    <property type="project" value="InterPro"/>
</dbReference>
<keyword evidence="15 17" id="KW-0469">Meiosis</keyword>
<evidence type="ECO:0000256" key="3">
    <source>
        <dbReference type="ARBA" id="ARBA00004286"/>
    </source>
</evidence>
<evidence type="ECO:0000256" key="15">
    <source>
        <dbReference type="ARBA" id="ARBA00023254"/>
    </source>
</evidence>
<dbReference type="Pfam" id="PF04152">
    <property type="entry name" value="Mre11_DNA_bind"/>
    <property type="match status" value="1"/>
</dbReference>
<evidence type="ECO:0000256" key="6">
    <source>
        <dbReference type="ARBA" id="ARBA00022722"/>
    </source>
</evidence>
<proteinExistence type="inferred from homology"/>
<evidence type="ECO:0000256" key="9">
    <source>
        <dbReference type="ARBA" id="ARBA00022763"/>
    </source>
</evidence>
<dbReference type="SUPFAM" id="SSF56300">
    <property type="entry name" value="Metallo-dependent phosphatases"/>
    <property type="match status" value="1"/>
</dbReference>
<dbReference type="CDD" id="cd00840">
    <property type="entry name" value="MPP_Mre11_N"/>
    <property type="match status" value="1"/>
</dbReference>
<comment type="cofactor">
    <cofactor evidence="1">
        <name>Mn(2+)</name>
        <dbReference type="ChEBI" id="CHEBI:29035"/>
    </cofactor>
</comment>
<evidence type="ECO:0000256" key="12">
    <source>
        <dbReference type="ARBA" id="ARBA00023204"/>
    </source>
</evidence>
<evidence type="ECO:0000256" key="17">
    <source>
        <dbReference type="RuleBase" id="RU003447"/>
    </source>
</evidence>
<comment type="caution">
    <text evidence="20">The sequence shown here is derived from an EMBL/GenBank/DDBJ whole genome shotgun (WGS) entry which is preliminary data.</text>
</comment>
<evidence type="ECO:0000256" key="5">
    <source>
        <dbReference type="ARBA" id="ARBA00022454"/>
    </source>
</evidence>
<dbReference type="Gene3D" id="3.30.110.110">
    <property type="entry name" value="Mre11, capping domain"/>
    <property type="match status" value="1"/>
</dbReference>
<evidence type="ECO:0000256" key="14">
    <source>
        <dbReference type="ARBA" id="ARBA00023242"/>
    </source>
</evidence>
<dbReference type="FunFam" id="3.60.21.10:FF:000011">
    <property type="entry name" value="Double-strand break repair protein"/>
    <property type="match status" value="1"/>
</dbReference>
<evidence type="ECO:0000256" key="8">
    <source>
        <dbReference type="ARBA" id="ARBA00022759"/>
    </source>
</evidence>
<dbReference type="Gene3D" id="3.60.21.10">
    <property type="match status" value="1"/>
</dbReference>